<dbReference type="SUPFAM" id="SSF55874">
    <property type="entry name" value="ATPase domain of HSP90 chaperone/DNA topoisomerase II/histidine kinase"/>
    <property type="match status" value="1"/>
</dbReference>
<gene>
    <name evidence="4" type="ORF">EDD74_11714</name>
    <name evidence="3" type="ORF">FAEUMB_12030</name>
</gene>
<dbReference type="Gene3D" id="3.30.565.10">
    <property type="entry name" value="Histidine kinase-like ATPase, C-terminal domain"/>
    <property type="match status" value="1"/>
</dbReference>
<dbReference type="EMBL" id="SLZV01000017">
    <property type="protein sequence ID" value="TCS66758.1"/>
    <property type="molecule type" value="Genomic_DNA"/>
</dbReference>
<protein>
    <submittedName>
        <fullName evidence="4">GHKL domain-containing protein</fullName>
    </submittedName>
    <submittedName>
        <fullName evidence="3">Sensor histidine kinase</fullName>
    </submittedName>
</protein>
<dbReference type="RefSeq" id="WP_009263155.1">
    <property type="nucleotide sequence ID" value="NZ_BHEO01000005.1"/>
</dbReference>
<dbReference type="InterPro" id="IPR003594">
    <property type="entry name" value="HATPase_dom"/>
</dbReference>
<feature type="transmembrane region" description="Helical" evidence="1">
    <location>
        <begin position="126"/>
        <end position="147"/>
    </location>
</feature>
<organism evidence="4 5">
    <name type="scientific">Faecalimonas umbilicata</name>
    <dbReference type="NCBI Taxonomy" id="1912855"/>
    <lineage>
        <taxon>Bacteria</taxon>
        <taxon>Bacillati</taxon>
        <taxon>Bacillota</taxon>
        <taxon>Clostridia</taxon>
        <taxon>Lachnospirales</taxon>
        <taxon>Lachnospiraceae</taxon>
        <taxon>Faecalimonas</taxon>
    </lineage>
</organism>
<evidence type="ECO:0000313" key="4">
    <source>
        <dbReference type="EMBL" id="TCS66758.1"/>
    </source>
</evidence>
<keyword evidence="1" id="KW-0812">Transmembrane</keyword>
<dbReference type="GO" id="GO:0042802">
    <property type="term" value="F:identical protein binding"/>
    <property type="evidence" value="ECO:0007669"/>
    <property type="project" value="TreeGrafter"/>
</dbReference>
<feature type="transmembrane region" description="Helical" evidence="1">
    <location>
        <begin position="159"/>
        <end position="180"/>
    </location>
</feature>
<dbReference type="Proteomes" id="UP000702954">
    <property type="component" value="Unassembled WGS sequence"/>
</dbReference>
<keyword evidence="3" id="KW-0418">Kinase</keyword>
<reference evidence="4 5" key="2">
    <citation type="submission" date="2019-03" db="EMBL/GenBank/DDBJ databases">
        <title>Genomic Encyclopedia of Type Strains, Phase IV (KMG-IV): sequencing the most valuable type-strain genomes for metagenomic binning, comparative biology and taxonomic classification.</title>
        <authorList>
            <person name="Goeker M."/>
        </authorList>
    </citation>
    <scope>NUCLEOTIDE SEQUENCE [LARGE SCALE GENOMIC DNA]</scope>
    <source>
        <strain evidence="4 5">DSM 103426</strain>
    </source>
</reference>
<sequence>MIEKVILSIAEYFRVFQIICSIFIALAVSFTIERFFVVRRQWYWKLLLFGCSWLLSSMPFFIGDLVNLPPTVLIFVAGILLGCEGSLLKKLSLSFMIISLTSSFSVLIDNYLLSADSGIPTEQERIVYLSVKLLFYLMIYCSVKKFVPKKSYELSNRLWSLLGLLTLTPFCTVLSVVLFQEYNGEILTANAAFNKTILCLCILSFVGLIWAVVVLSHQYELEQSSRLLEMNQLYYESLERQQLEVRKLRHDMTNHLQTLAGLSGEEHKAYLDKLLDRPGIKRNVQYCENPVINAVLSTKTGKMELEQIAFAYDLQVPSKIDMDSVDLSVLFANSLDNAIEACEKLPGQKRKISLQAKNEKGLFVMKIENTAKSEGKISEKAAPGLLPQTTKKDRKLHGYGLKSIQEIVQRYGGSMEITKEEERFVLFLYIPVMI</sequence>
<dbReference type="InterPro" id="IPR036890">
    <property type="entry name" value="HATPase_C_sf"/>
</dbReference>
<dbReference type="InterPro" id="IPR032834">
    <property type="entry name" value="NatK-like_C"/>
</dbReference>
<name>A0A4R3JKD4_9FIRM</name>
<feature type="transmembrane region" description="Helical" evidence="1">
    <location>
        <begin position="42"/>
        <end position="62"/>
    </location>
</feature>
<comment type="caution">
    <text evidence="4">The sequence shown here is derived from an EMBL/GenBank/DDBJ whole genome shotgun (WGS) entry which is preliminary data.</text>
</comment>
<feature type="domain" description="Histidine kinase/HSP90-like ATPase" evidence="2">
    <location>
        <begin position="322"/>
        <end position="434"/>
    </location>
</feature>
<evidence type="ECO:0000256" key="1">
    <source>
        <dbReference type="SAM" id="Phobius"/>
    </source>
</evidence>
<dbReference type="PANTHER" id="PTHR40448">
    <property type="entry name" value="TWO-COMPONENT SENSOR HISTIDINE KINASE"/>
    <property type="match status" value="1"/>
</dbReference>
<accession>A0A4R3JKD4</accession>
<feature type="transmembrane region" description="Helical" evidence="1">
    <location>
        <begin position="12"/>
        <end position="30"/>
    </location>
</feature>
<evidence type="ECO:0000259" key="2">
    <source>
        <dbReference type="SMART" id="SM00387"/>
    </source>
</evidence>
<dbReference type="Pfam" id="PF14501">
    <property type="entry name" value="HATPase_c_5"/>
    <property type="match status" value="1"/>
</dbReference>
<dbReference type="SMART" id="SM00387">
    <property type="entry name" value="HATPase_c"/>
    <property type="match status" value="1"/>
</dbReference>
<evidence type="ECO:0000313" key="3">
    <source>
        <dbReference type="EMBL" id="GBU04662.1"/>
    </source>
</evidence>
<dbReference type="PANTHER" id="PTHR40448:SF1">
    <property type="entry name" value="TWO-COMPONENT SENSOR HISTIDINE KINASE"/>
    <property type="match status" value="1"/>
</dbReference>
<keyword evidence="1" id="KW-1133">Transmembrane helix</keyword>
<keyword evidence="3" id="KW-0808">Transferase</keyword>
<feature type="transmembrane region" description="Helical" evidence="1">
    <location>
        <begin position="95"/>
        <end position="114"/>
    </location>
</feature>
<dbReference type="CDD" id="cd16935">
    <property type="entry name" value="HATPase_AgrC-ComD-like"/>
    <property type="match status" value="1"/>
</dbReference>
<evidence type="ECO:0000313" key="5">
    <source>
        <dbReference type="Proteomes" id="UP000294613"/>
    </source>
</evidence>
<feature type="transmembrane region" description="Helical" evidence="1">
    <location>
        <begin position="192"/>
        <end position="216"/>
    </location>
</feature>
<reference evidence="3 6" key="1">
    <citation type="journal article" date="2018" name="Int. J. Syst. Evol. Microbiol.">
        <title>Draft Genome Sequence of Faecalimonas umbilicata JCM 30896T, an Acetate-Producing Bacterium Isolated from Human Feces.</title>
        <authorList>
            <person name="Sakamoto M."/>
            <person name="Ikeyama N."/>
            <person name="Yuki M."/>
            <person name="Ohkuma M."/>
        </authorList>
    </citation>
    <scope>NUCLEOTIDE SEQUENCE [LARGE SCALE GENOMIC DNA]</scope>
    <source>
        <strain evidence="3 6">EGH7</strain>
    </source>
</reference>
<dbReference type="GO" id="GO:0016301">
    <property type="term" value="F:kinase activity"/>
    <property type="evidence" value="ECO:0007669"/>
    <property type="project" value="UniProtKB-KW"/>
</dbReference>
<keyword evidence="6" id="KW-1185">Reference proteome</keyword>
<keyword evidence="1" id="KW-0472">Membrane</keyword>
<dbReference type="AlphaFoldDB" id="A0A4R3JKD4"/>
<proteinExistence type="predicted"/>
<dbReference type="EMBL" id="BHEO01000005">
    <property type="protein sequence ID" value="GBU04662.1"/>
    <property type="molecule type" value="Genomic_DNA"/>
</dbReference>
<evidence type="ECO:0000313" key="6">
    <source>
        <dbReference type="Proteomes" id="UP000702954"/>
    </source>
</evidence>
<dbReference type="Proteomes" id="UP000294613">
    <property type="component" value="Unassembled WGS sequence"/>
</dbReference>